<dbReference type="CDD" id="cd00609">
    <property type="entry name" value="AAT_like"/>
    <property type="match status" value="1"/>
</dbReference>
<dbReference type="PANTHER" id="PTHR43488">
    <property type="entry name" value="GLUTAMATE-PYRUVATE AMINOTRANSFERASE ALAA"/>
    <property type="match status" value="1"/>
</dbReference>
<organism evidence="8 9">
    <name type="scientific">Actinobacillus porcinus</name>
    <dbReference type="NCBI Taxonomy" id="51048"/>
    <lineage>
        <taxon>Bacteria</taxon>
        <taxon>Pseudomonadati</taxon>
        <taxon>Pseudomonadota</taxon>
        <taxon>Gammaproteobacteria</taxon>
        <taxon>Pasteurellales</taxon>
        <taxon>Pasteurellaceae</taxon>
        <taxon>Actinobacillus</taxon>
    </lineage>
</organism>
<keyword evidence="4 8" id="KW-0808">Transferase</keyword>
<keyword evidence="5" id="KW-0663">Pyridoxal phosphate</keyword>
<name>A0ABY6TLX5_9PAST</name>
<dbReference type="Gene3D" id="3.90.1150.10">
    <property type="entry name" value="Aspartate Aminotransferase, domain 1"/>
    <property type="match status" value="1"/>
</dbReference>
<dbReference type="InterPro" id="IPR015421">
    <property type="entry name" value="PyrdxlP-dep_Trfase_major"/>
</dbReference>
<evidence type="ECO:0000256" key="1">
    <source>
        <dbReference type="ARBA" id="ARBA00001933"/>
    </source>
</evidence>
<dbReference type="Proteomes" id="UP000308167">
    <property type="component" value="Unassembled WGS sequence"/>
</dbReference>
<dbReference type="InterPro" id="IPR015424">
    <property type="entry name" value="PyrdxlP-dep_Trfase"/>
</dbReference>
<dbReference type="SUPFAM" id="SSF53383">
    <property type="entry name" value="PLP-dependent transferases"/>
    <property type="match status" value="1"/>
</dbReference>
<dbReference type="InterPro" id="IPR015422">
    <property type="entry name" value="PyrdxlP-dep_Trfase_small"/>
</dbReference>
<reference evidence="8 9" key="1">
    <citation type="submission" date="2019-05" db="EMBL/GenBank/DDBJ databases">
        <authorList>
            <consortium name="Pathogen Informatics"/>
        </authorList>
    </citation>
    <scope>NUCLEOTIDE SEQUENCE [LARGE SCALE GENOMIC DNA]</scope>
    <source>
        <strain evidence="8 9">NM319</strain>
    </source>
</reference>
<comment type="cofactor">
    <cofactor evidence="1">
        <name>pyridoxal 5'-phosphate</name>
        <dbReference type="ChEBI" id="CHEBI:597326"/>
    </cofactor>
</comment>
<evidence type="ECO:0000256" key="5">
    <source>
        <dbReference type="ARBA" id="ARBA00022898"/>
    </source>
</evidence>
<sequence>MNYFPKSDKLEHVCYDIRGPVHQEALRLEEEGNKILKLNIGNTAPFGFEAPDEIMVDIIRNMATSQGYCDSKGLYSARKAVVQYYQSKGIHGSTVNDVYIGNGASELITMSMQALLNNDDEVLVPMPDYPLWTAAVTLSGGKAVHYLCDEASDWFPSIEDIKSKITSRTKGIVIINPNNPTGAVYSKDLLEQIADIAREHGLIIFADEIYDKILYDGAVHHHIAAIAPDLLTVTFNGLSKAYRICGFRQGWMILNGPKDKAQGYIEGLNMLASMRLCANVPMQHAIQTALGGYQSINELIVPGGRLYEQRQRAYDLLNQIPGISCIKPKGALYMFPKIDIEKFGIYDDEKLVLDLLRQEKVLLVHGRGFNWHAPDHFRLVFLPHISTLEDALGKFSRFLSNYKQK</sequence>
<evidence type="ECO:0000256" key="6">
    <source>
        <dbReference type="ARBA" id="ARBA00026106"/>
    </source>
</evidence>
<protein>
    <recommendedName>
        <fullName evidence="6">alanine transaminase</fullName>
        <ecNumber evidence="6">2.6.1.2</ecNumber>
    </recommendedName>
</protein>
<dbReference type="GO" id="GO:0004069">
    <property type="term" value="F:L-aspartate:2-oxoglutarate aminotransferase activity"/>
    <property type="evidence" value="ECO:0007669"/>
    <property type="project" value="UniProtKB-EC"/>
</dbReference>
<dbReference type="PANTHER" id="PTHR43488:SF2">
    <property type="entry name" value="GLUTAMATE-PYRUVATE AMINOTRANSFERASE ALAA"/>
    <property type="match status" value="1"/>
</dbReference>
<dbReference type="RefSeq" id="WP_135710915.1">
    <property type="nucleotide sequence ID" value="NZ_CABFKI010000014.1"/>
</dbReference>
<dbReference type="Pfam" id="PF00155">
    <property type="entry name" value="Aminotran_1_2"/>
    <property type="match status" value="1"/>
</dbReference>
<keyword evidence="9" id="KW-1185">Reference proteome</keyword>
<dbReference type="Gene3D" id="3.40.640.10">
    <property type="entry name" value="Type I PLP-dependent aspartate aminotransferase-like (Major domain)"/>
    <property type="match status" value="1"/>
</dbReference>
<evidence type="ECO:0000256" key="2">
    <source>
        <dbReference type="ARBA" id="ARBA00007441"/>
    </source>
</evidence>
<evidence type="ECO:0000259" key="7">
    <source>
        <dbReference type="Pfam" id="PF00155"/>
    </source>
</evidence>
<comment type="caution">
    <text evidence="8">The sequence shown here is derived from an EMBL/GenBank/DDBJ whole genome shotgun (WGS) entry which is preliminary data.</text>
</comment>
<comment type="similarity">
    <text evidence="2">Belongs to the class-I pyridoxal-phosphate-dependent aminotransferase family.</text>
</comment>
<gene>
    <name evidence="8" type="ORF">SAMEA1410922_01917</name>
</gene>
<keyword evidence="3 8" id="KW-0032">Aminotransferase</keyword>
<evidence type="ECO:0000256" key="3">
    <source>
        <dbReference type="ARBA" id="ARBA00022576"/>
    </source>
</evidence>
<dbReference type="GeneID" id="86156286"/>
<dbReference type="InterPro" id="IPR051926">
    <property type="entry name" value="Ala_Aminotransferase"/>
</dbReference>
<evidence type="ECO:0000313" key="9">
    <source>
        <dbReference type="Proteomes" id="UP000308167"/>
    </source>
</evidence>
<proteinExistence type="inferred from homology"/>
<evidence type="ECO:0000313" key="8">
    <source>
        <dbReference type="EMBL" id="VTU09267.1"/>
    </source>
</evidence>
<feature type="domain" description="Aminotransferase class I/classII large" evidence="7">
    <location>
        <begin position="35"/>
        <end position="385"/>
    </location>
</feature>
<accession>A0ABY6TLX5</accession>
<dbReference type="EC" id="2.6.1.2" evidence="6"/>
<dbReference type="InterPro" id="IPR004839">
    <property type="entry name" value="Aminotransferase_I/II_large"/>
</dbReference>
<evidence type="ECO:0000256" key="4">
    <source>
        <dbReference type="ARBA" id="ARBA00022679"/>
    </source>
</evidence>
<dbReference type="EMBL" id="CABFKI010000014">
    <property type="protein sequence ID" value="VTU09267.1"/>
    <property type="molecule type" value="Genomic_DNA"/>
</dbReference>